<dbReference type="PANTHER" id="PTHR30471:SF3">
    <property type="entry name" value="UPF0758 PROTEIN YEES-RELATED"/>
    <property type="match status" value="1"/>
</dbReference>
<evidence type="ECO:0000256" key="5">
    <source>
        <dbReference type="ARBA" id="ARBA00023049"/>
    </source>
</evidence>
<feature type="domain" description="MPN" evidence="7">
    <location>
        <begin position="153"/>
        <end position="275"/>
    </location>
</feature>
<evidence type="ECO:0000259" key="7">
    <source>
        <dbReference type="PROSITE" id="PS50249"/>
    </source>
</evidence>
<keyword evidence="5" id="KW-0482">Metalloprotease</keyword>
<keyword evidence="3" id="KW-0378">Hydrolase</keyword>
<keyword evidence="4" id="KW-0862">Zinc</keyword>
<sequence length="276" mass="30225">MTMLEGSDGGMGGPATHRPQAPADARDSVPGIQGGESGRECRSRPAKDSNRRRPSTAEPPQRVALQARGFEAIPDGQLLAHLLALTTEGEKADADRLADRLLHHFGSLTDVVAASAPRLRQIARLDERGLFSMRLVWEVAARLAWQETVRQPLLATTPALLTYCQMRLARERVDQVRALYLDAQHHLIADERHQVGTAGTVEVYPREILRRALELDAAGLIVARGRIRGSARLSADDRSSAKALEVGGQALGIRLADYVVIARDGHCSYRSERRGR</sequence>
<reference evidence="8 9" key="1">
    <citation type="submission" date="2019-10" db="EMBL/GenBank/DDBJ databases">
        <title>Genome sequence of Azospirillum formosense CC-Nfb-7.</title>
        <authorList>
            <person name="Ambrosini A."/>
            <person name="Sant'Anna F.H."/>
            <person name="Cassan F.D."/>
            <person name="Souza E.M."/>
            <person name="Passaglia L.M.P."/>
        </authorList>
    </citation>
    <scope>NUCLEOTIDE SEQUENCE [LARGE SCALE GENOMIC DNA]</scope>
    <source>
        <strain evidence="8 9">CC-NFb-7</strain>
    </source>
</reference>
<dbReference type="InterPro" id="IPR037518">
    <property type="entry name" value="MPN"/>
</dbReference>
<keyword evidence="1" id="KW-0645">Protease</keyword>
<keyword evidence="2" id="KW-0479">Metal-binding</keyword>
<protein>
    <recommendedName>
        <fullName evidence="7">MPN domain-containing protein</fullName>
    </recommendedName>
</protein>
<dbReference type="InterPro" id="IPR025657">
    <property type="entry name" value="RadC_JAB"/>
</dbReference>
<dbReference type="Pfam" id="PF04002">
    <property type="entry name" value="RadC"/>
    <property type="match status" value="1"/>
</dbReference>
<dbReference type="EMBL" id="WHOR01000022">
    <property type="protein sequence ID" value="NUB18617.1"/>
    <property type="molecule type" value="Genomic_DNA"/>
</dbReference>
<dbReference type="PANTHER" id="PTHR30471">
    <property type="entry name" value="DNA REPAIR PROTEIN RADC"/>
    <property type="match status" value="1"/>
</dbReference>
<evidence type="ECO:0000313" key="9">
    <source>
        <dbReference type="Proteomes" id="UP000639419"/>
    </source>
</evidence>
<dbReference type="PROSITE" id="PS50249">
    <property type="entry name" value="MPN"/>
    <property type="match status" value="1"/>
</dbReference>
<proteinExistence type="predicted"/>
<comment type="caution">
    <text evidence="8">The sequence shown here is derived from an EMBL/GenBank/DDBJ whole genome shotgun (WGS) entry which is preliminary data.</text>
</comment>
<organism evidence="8 9">
    <name type="scientific">Azospirillum formosense</name>
    <dbReference type="NCBI Taxonomy" id="861533"/>
    <lineage>
        <taxon>Bacteria</taxon>
        <taxon>Pseudomonadati</taxon>
        <taxon>Pseudomonadota</taxon>
        <taxon>Alphaproteobacteria</taxon>
        <taxon>Rhodospirillales</taxon>
        <taxon>Azospirillaceae</taxon>
        <taxon>Azospirillum</taxon>
    </lineage>
</organism>
<evidence type="ECO:0000256" key="4">
    <source>
        <dbReference type="ARBA" id="ARBA00022833"/>
    </source>
</evidence>
<evidence type="ECO:0000256" key="2">
    <source>
        <dbReference type="ARBA" id="ARBA00022723"/>
    </source>
</evidence>
<name>A0ABX2KVN9_9PROT</name>
<accession>A0ABX2KVN9</accession>
<evidence type="ECO:0000256" key="3">
    <source>
        <dbReference type="ARBA" id="ARBA00022801"/>
    </source>
</evidence>
<dbReference type="Gene3D" id="3.40.140.10">
    <property type="entry name" value="Cytidine Deaminase, domain 2"/>
    <property type="match status" value="1"/>
</dbReference>
<gene>
    <name evidence="8" type="ORF">GBZ26_05200</name>
</gene>
<evidence type="ECO:0000256" key="6">
    <source>
        <dbReference type="SAM" id="MobiDB-lite"/>
    </source>
</evidence>
<dbReference type="InterPro" id="IPR001405">
    <property type="entry name" value="UPF0758"/>
</dbReference>
<evidence type="ECO:0000256" key="1">
    <source>
        <dbReference type="ARBA" id="ARBA00022670"/>
    </source>
</evidence>
<dbReference type="Proteomes" id="UP000639419">
    <property type="component" value="Unassembled WGS sequence"/>
</dbReference>
<evidence type="ECO:0000313" key="8">
    <source>
        <dbReference type="EMBL" id="NUB18617.1"/>
    </source>
</evidence>
<feature type="region of interest" description="Disordered" evidence="6">
    <location>
        <begin position="1"/>
        <end position="62"/>
    </location>
</feature>
<keyword evidence="9" id="KW-1185">Reference proteome</keyword>
<feature type="compositionally biased region" description="Basic and acidic residues" evidence="6">
    <location>
        <begin position="37"/>
        <end position="51"/>
    </location>
</feature>